<reference evidence="8 9" key="1">
    <citation type="submission" date="2020-08" db="EMBL/GenBank/DDBJ databases">
        <title>Draft genome sequencing of an Anaerocolumna strain isolated from anoxic soil subjected to BSD treatment.</title>
        <authorList>
            <person name="Uek A."/>
            <person name="Tonouchi A."/>
        </authorList>
    </citation>
    <scope>NUCLEOTIDE SEQUENCE [LARGE SCALE GENOMIC DNA]</scope>
    <source>
        <strain evidence="8 9">CTTW</strain>
    </source>
</reference>
<dbReference type="PANTHER" id="PTHR43772:SF2">
    <property type="entry name" value="PUTATIVE (AFU_ORTHOLOGUE AFUA_2G04480)-RELATED"/>
    <property type="match status" value="1"/>
</dbReference>
<comment type="similarity">
    <text evidence="1">Belongs to the glycosyl hydrolase 43 family.</text>
</comment>
<evidence type="ECO:0000313" key="9">
    <source>
        <dbReference type="Proteomes" id="UP000515703"/>
    </source>
</evidence>
<gene>
    <name evidence="8" type="ORF">bsdcttw_31030</name>
</gene>
<dbReference type="AlphaFoldDB" id="A0A7I8DP31"/>
<dbReference type="InterPro" id="IPR023296">
    <property type="entry name" value="Glyco_hydro_beta-prop_sf"/>
</dbReference>
<keyword evidence="4" id="KW-0119">Carbohydrate metabolism</keyword>
<dbReference type="KEGG" id="acht:bsdcttw_31030"/>
<feature type="site" description="Important for catalytic activity, responsible for pKa modulation of the active site Glu and correct orientation of both the proton donor and substrate" evidence="7">
    <location>
        <position position="439"/>
    </location>
</feature>
<feature type="active site" description="Proton donor" evidence="6">
    <location>
        <position position="486"/>
    </location>
</feature>
<protein>
    <recommendedName>
        <fullName evidence="10">Glycosyl hydrolase family 43</fullName>
    </recommendedName>
</protein>
<dbReference type="PANTHER" id="PTHR43772">
    <property type="entry name" value="ENDO-1,4-BETA-XYLANASE"/>
    <property type="match status" value="1"/>
</dbReference>
<dbReference type="GO" id="GO:0045493">
    <property type="term" value="P:xylan catabolic process"/>
    <property type="evidence" value="ECO:0007669"/>
    <property type="project" value="UniProtKB-KW"/>
</dbReference>
<evidence type="ECO:0000256" key="1">
    <source>
        <dbReference type="ARBA" id="ARBA00009865"/>
    </source>
</evidence>
<evidence type="ECO:0000256" key="2">
    <source>
        <dbReference type="ARBA" id="ARBA00022651"/>
    </source>
</evidence>
<keyword evidence="2" id="KW-0624">Polysaccharide degradation</keyword>
<keyword evidence="9" id="KW-1185">Reference proteome</keyword>
<evidence type="ECO:0000256" key="5">
    <source>
        <dbReference type="ARBA" id="ARBA00023295"/>
    </source>
</evidence>
<evidence type="ECO:0000313" key="8">
    <source>
        <dbReference type="EMBL" id="BCK00063.1"/>
    </source>
</evidence>
<dbReference type="Gene3D" id="2.115.10.20">
    <property type="entry name" value="Glycosyl hydrolase domain, family 43"/>
    <property type="match status" value="2"/>
</dbReference>
<accession>A0A7I8DP31</accession>
<dbReference type="RefSeq" id="WP_185255773.1">
    <property type="nucleotide sequence ID" value="NZ_AP023368.1"/>
</dbReference>
<evidence type="ECO:0000256" key="3">
    <source>
        <dbReference type="ARBA" id="ARBA00022801"/>
    </source>
</evidence>
<reference evidence="8 9" key="2">
    <citation type="submission" date="2020-08" db="EMBL/GenBank/DDBJ databases">
        <authorList>
            <person name="Ueki A."/>
            <person name="Tonouchi A."/>
        </authorList>
    </citation>
    <scope>NUCLEOTIDE SEQUENCE [LARGE SCALE GENOMIC DNA]</scope>
    <source>
        <strain evidence="8 9">CTTW</strain>
    </source>
</reference>
<sequence length="604" mass="69257">MQEEKRYLFVHFTGESSEGEQIYFSVSRDGLHWQDLNDGKMVVQSCIGEKGVRDPFILRSQLDGYFYILGTDLRIANEKGWTIAQEQGSMNMLIWQSKDLIHWSQPWNFQVDIPGAGCVWAPEAIYDTEEKAYLVIWASKVKESGEERKHRIYCSYTKDFVEFTKPQKYIERSHDIIDTTIIEEEGIFYRFSKDETTKNIRMDFGKHLQGEFQEIVSESLNSIMGVEGPIAFPLKENGTWCLMVDQFAEGLGYLPLICKDLKEGVFQRADTEQYDMGKNQKRHGSILVLKEEEYNNVLNYWGNNVLKPLVPGLFADPDVIKYKNKYYLYPTTDGYTNWSGTQFHAFSSDDLRDWKDEGIILDVATEQVPWGTGCAWAPAIYEREGSFYYYFCAKRTDGVSCIGVAVSDSPVGSFRAEPTPLITPEILKASGIEMSQTIDPSIYEEDGEVYLLFGNGSAAIVKLSKDLTHILPETMKKLEGADDFREAITVLKKNGIYHFTWSCDDTGSEDYHVNYGISESLYGPIQYQYPVLMKNTELDILGTGHHCIFKEPEEEKYYIVYHRFGTPLSKYTEGKGFHRELSIDKIEFKNGLLQPVKVSQNSKI</sequence>
<keyword evidence="2" id="KW-0858">Xylan degradation</keyword>
<dbReference type="InterPro" id="IPR052176">
    <property type="entry name" value="Glycosyl_Hydrlase_43_Enz"/>
</dbReference>
<name>A0A7I8DP31_9FIRM</name>
<dbReference type="SUPFAM" id="SSF75005">
    <property type="entry name" value="Arabinanase/levansucrase/invertase"/>
    <property type="match status" value="2"/>
</dbReference>
<proteinExistence type="inferred from homology"/>
<evidence type="ECO:0000256" key="4">
    <source>
        <dbReference type="ARBA" id="ARBA00023277"/>
    </source>
</evidence>
<dbReference type="EMBL" id="AP023368">
    <property type="protein sequence ID" value="BCK00063.1"/>
    <property type="molecule type" value="Genomic_DNA"/>
</dbReference>
<dbReference type="CDD" id="cd18828">
    <property type="entry name" value="GH43_BT3675-like"/>
    <property type="match status" value="1"/>
</dbReference>
<keyword evidence="5" id="KW-0326">Glycosidase</keyword>
<dbReference type="GO" id="GO:0004553">
    <property type="term" value="F:hydrolase activity, hydrolyzing O-glycosyl compounds"/>
    <property type="evidence" value="ECO:0007669"/>
    <property type="project" value="InterPro"/>
</dbReference>
<keyword evidence="3" id="KW-0378">Hydrolase</keyword>
<feature type="active site" description="Proton acceptor" evidence="6">
    <location>
        <position position="316"/>
    </location>
</feature>
<dbReference type="Proteomes" id="UP000515703">
    <property type="component" value="Chromosome"/>
</dbReference>
<evidence type="ECO:0000256" key="7">
    <source>
        <dbReference type="PIRSR" id="PIRSR606710-2"/>
    </source>
</evidence>
<dbReference type="Pfam" id="PF04616">
    <property type="entry name" value="Glyco_hydro_43"/>
    <property type="match status" value="2"/>
</dbReference>
<dbReference type="CDD" id="cd08983">
    <property type="entry name" value="GH43_Bt3655-like"/>
    <property type="match status" value="1"/>
</dbReference>
<evidence type="ECO:0008006" key="10">
    <source>
        <dbReference type="Google" id="ProtNLM"/>
    </source>
</evidence>
<organism evidence="8 9">
    <name type="scientific">Anaerocolumna chitinilytica</name>
    <dbReference type="NCBI Taxonomy" id="1727145"/>
    <lineage>
        <taxon>Bacteria</taxon>
        <taxon>Bacillati</taxon>
        <taxon>Bacillota</taxon>
        <taxon>Clostridia</taxon>
        <taxon>Lachnospirales</taxon>
        <taxon>Lachnospiraceae</taxon>
        <taxon>Anaerocolumna</taxon>
    </lineage>
</organism>
<evidence type="ECO:0000256" key="6">
    <source>
        <dbReference type="PIRSR" id="PIRSR606710-1"/>
    </source>
</evidence>
<dbReference type="InterPro" id="IPR006710">
    <property type="entry name" value="Glyco_hydro_43"/>
</dbReference>